<keyword evidence="3 6" id="KW-0378">Hydrolase</keyword>
<dbReference type="InterPro" id="IPR051048">
    <property type="entry name" value="Peptidase_S8/S53_subtilisin"/>
</dbReference>
<dbReference type="PRINTS" id="PR00723">
    <property type="entry name" value="SUBTILISIN"/>
</dbReference>
<keyword evidence="4 6" id="KW-0720">Serine protease</keyword>
<dbReference type="GO" id="GO:0030246">
    <property type="term" value="F:carbohydrate binding"/>
    <property type="evidence" value="ECO:0007669"/>
    <property type="project" value="InterPro"/>
</dbReference>
<dbReference type="InterPro" id="IPR036852">
    <property type="entry name" value="Peptidase_S8/S53_dom_sf"/>
</dbReference>
<proteinExistence type="inferred from homology"/>
<feature type="signal peptide" evidence="7">
    <location>
        <begin position="1"/>
        <end position="24"/>
    </location>
</feature>
<evidence type="ECO:0000256" key="6">
    <source>
        <dbReference type="PROSITE-ProRule" id="PRU01240"/>
    </source>
</evidence>
<reference evidence="9 10" key="1">
    <citation type="submission" date="2017-06" db="EMBL/GenBank/DDBJ databases">
        <authorList>
            <person name="Kim H.J."/>
            <person name="Triplett B.A."/>
        </authorList>
    </citation>
    <scope>NUCLEOTIDE SEQUENCE [LARGE SCALE GENOMIC DNA]</scope>
    <source>
        <strain evidence="9 10">CGMCC 4.5593</strain>
    </source>
</reference>
<dbReference type="SUPFAM" id="SSF52743">
    <property type="entry name" value="Subtilisin-like"/>
    <property type="match status" value="1"/>
</dbReference>
<dbReference type="Proteomes" id="UP000198362">
    <property type="component" value="Unassembled WGS sequence"/>
</dbReference>
<feature type="chain" id="PRO_5012331150" evidence="7">
    <location>
        <begin position="25"/>
        <end position="1357"/>
    </location>
</feature>
<dbReference type="GO" id="GO:0004252">
    <property type="term" value="F:serine-type endopeptidase activity"/>
    <property type="evidence" value="ECO:0007669"/>
    <property type="project" value="UniProtKB-UniRule"/>
</dbReference>
<dbReference type="SUPFAM" id="SSF49452">
    <property type="entry name" value="Starch-binding domain-like"/>
    <property type="match status" value="1"/>
</dbReference>
<dbReference type="GO" id="GO:0006508">
    <property type="term" value="P:proteolysis"/>
    <property type="evidence" value="ECO:0007669"/>
    <property type="project" value="UniProtKB-KW"/>
</dbReference>
<name>A0A239P9W1_9ACTN</name>
<keyword evidence="2 6" id="KW-0645">Protease</keyword>
<dbReference type="Pfam" id="PF13620">
    <property type="entry name" value="CarboxypepD_reg"/>
    <property type="match status" value="4"/>
</dbReference>
<sequence length="1357" mass="138834">MRSALTIATTTLAMLVAAAGPATAQTTIGAAPDGGGAATGPQASAKITAEATKQLKANKSADFWIKFAAKADLAPAYKIADSDQRGKYVYDALRATAKQSQADVISRLTAAGADYESFWINNSIYVEDGTLDLAQNVAAFSTVAGVHQQFNMAETKPVSSKPAGAKVTAAVEWGVAAINAPEVWDTGVTGEGITVASFDTGVDVTHPALRSKYRGTNPDGTLSNDYNWFDIPDTCGGNPCPSSGEHGTHTTGTMVGQDGANQIGVAPGAKWIAANCIDNEGCSFDDYLADAQWFLAPTRMDGTDADPAMRPDIINNSWGIPPGVDLPQDWMSAETQAWNASGIFGAWAAGNEGPGCSTARFPGEFTHTYATGAYDINGNIASFSSRGPGRDNELKPNIAAPGVNVRSSVPGGYGNLSGTSMATPHLAGAVALLWSASPAMHRDIDGTAALLDRTAVDTSDTSCGGTATDNNVWGEGKLDAAALVEAAPTTGVGTLAGTVTDTAGAPIAGVRVVADGDDSDRTVVTGADGTYSASLPVGDYAVSASAFGYLTESATATITQDTTTTVNLTLDAAPAHRVSGTVTAGGAPVGGATVTIAPQIEPVTTGADGTFAFPSVPEGTYQLTATAGSCNAPFSREVVVDGDETVPVALAPKVDAFGYTCAVSEGTYLKGTTKAPLSGDDESVTVNLPFNFQHYYGKYDKAYVSSNGFLNFLAANTLYNNTALPTTAAPNAAVYPFWDDLVMDSQSGLYTGATTVGGKDAFTIEWRDVFPLNSSGTRLSFSATLVSNGTIITGYGPGATDDRTKGNSATIGIENEAGTVALQYSANTVATHPGLTITYDPPALGTVSGVIRDFNTKEPIQGATVTATNRADGAVRVATTGADGAYSLSLLLGTYDLLIEADDYESATRVANLTVEGQAITRSLQLNAGRLVVNKESITATLGMGESVTRTFQVSNTGSAPVEVNVGASGGSFVPLGSTAAGTAVIKGVEGQATVARSAKPTGSSLGTSKAKLSRSGAKLGASITPKAAALPLADQTITHSASQTIMTGNSASCNNGLQTQDNKYLRTFKLSDFGITGSFDVSQVQFGVETNTSAQPLSVNLYSLEGDLRYANMTRIGTTAFTAAADSDGTIVTVPVEGSVPAGGTLVVEVDVPAGGWFFIGSNDEGQTAPSYIASTACSLSEPTDTADINFAGMHLVMNVSGASTGGGGVGWLDVQPPTLTLQPGASVQVKSLITANVDQPGTYGATINLRADTPYAEPTVAATLNVKRPAGWGKITGTVTGAGAPLQGAVVHLDGLAYDATLITDADGKYAYWMAASNAPVQLTVAANGYVPQTRKAQIINGQTTVYDFALTRLP</sequence>
<feature type="active site" description="Charge relay system" evidence="5 6">
    <location>
        <position position="246"/>
    </location>
</feature>
<dbReference type="Gene3D" id="3.40.50.200">
    <property type="entry name" value="Peptidase S8/S53 domain"/>
    <property type="match status" value="1"/>
</dbReference>
<evidence type="ECO:0000256" key="1">
    <source>
        <dbReference type="ARBA" id="ARBA00011073"/>
    </source>
</evidence>
<dbReference type="PANTHER" id="PTHR43399">
    <property type="entry name" value="SUBTILISIN-RELATED"/>
    <property type="match status" value="1"/>
</dbReference>
<dbReference type="EMBL" id="FZPH01000015">
    <property type="protein sequence ID" value="SNT63209.1"/>
    <property type="molecule type" value="Genomic_DNA"/>
</dbReference>
<organism evidence="9 10">
    <name type="scientific">Asanoa hainanensis</name>
    <dbReference type="NCBI Taxonomy" id="560556"/>
    <lineage>
        <taxon>Bacteria</taxon>
        <taxon>Bacillati</taxon>
        <taxon>Actinomycetota</taxon>
        <taxon>Actinomycetes</taxon>
        <taxon>Micromonosporales</taxon>
        <taxon>Micromonosporaceae</taxon>
        <taxon>Asanoa</taxon>
    </lineage>
</organism>
<keyword evidence="7" id="KW-0732">Signal</keyword>
<accession>A0A239P9W1</accession>
<feature type="active site" description="Charge relay system" evidence="5 6">
    <location>
        <position position="199"/>
    </location>
</feature>
<evidence type="ECO:0000256" key="7">
    <source>
        <dbReference type="SAM" id="SignalP"/>
    </source>
</evidence>
<dbReference type="SUPFAM" id="SSF49464">
    <property type="entry name" value="Carboxypeptidase regulatory domain-like"/>
    <property type="match status" value="3"/>
</dbReference>
<dbReference type="Pfam" id="PF00082">
    <property type="entry name" value="Peptidase_S8"/>
    <property type="match status" value="1"/>
</dbReference>
<gene>
    <name evidence="9" type="ORF">SAMN05421812_11526</name>
</gene>
<feature type="domain" description="Peptidase S8/S53" evidence="8">
    <location>
        <begin position="190"/>
        <end position="458"/>
    </location>
</feature>
<evidence type="ECO:0000256" key="5">
    <source>
        <dbReference type="PIRSR" id="PIRSR615500-1"/>
    </source>
</evidence>
<evidence type="ECO:0000313" key="10">
    <source>
        <dbReference type="Proteomes" id="UP000198362"/>
    </source>
</evidence>
<dbReference type="InterPro" id="IPR000209">
    <property type="entry name" value="Peptidase_S8/S53_dom"/>
</dbReference>
<evidence type="ECO:0000256" key="4">
    <source>
        <dbReference type="ARBA" id="ARBA00022825"/>
    </source>
</evidence>
<dbReference type="InterPro" id="IPR008969">
    <property type="entry name" value="CarboxyPept-like_regulatory"/>
</dbReference>
<evidence type="ECO:0000259" key="8">
    <source>
        <dbReference type="Pfam" id="PF00082"/>
    </source>
</evidence>
<evidence type="ECO:0000313" key="9">
    <source>
        <dbReference type="EMBL" id="SNT63209.1"/>
    </source>
</evidence>
<evidence type="ECO:0000256" key="3">
    <source>
        <dbReference type="ARBA" id="ARBA00022801"/>
    </source>
</evidence>
<dbReference type="PROSITE" id="PS51892">
    <property type="entry name" value="SUBTILASE"/>
    <property type="match status" value="1"/>
</dbReference>
<dbReference type="PANTHER" id="PTHR43399:SF4">
    <property type="entry name" value="CELL WALL-ASSOCIATED PROTEASE"/>
    <property type="match status" value="1"/>
</dbReference>
<protein>
    <submittedName>
        <fullName evidence="9">Serine protease, subtilisin family</fullName>
    </submittedName>
</protein>
<dbReference type="InterPro" id="IPR013784">
    <property type="entry name" value="Carb-bd-like_fold"/>
</dbReference>
<feature type="active site" description="Charge relay system" evidence="5 6">
    <location>
        <position position="420"/>
    </location>
</feature>
<comment type="similarity">
    <text evidence="1 6">Belongs to the peptidase S8 family.</text>
</comment>
<keyword evidence="10" id="KW-1185">Reference proteome</keyword>
<dbReference type="InterPro" id="IPR015500">
    <property type="entry name" value="Peptidase_S8_subtilisin-rel"/>
</dbReference>
<dbReference type="Gene3D" id="2.60.40.1120">
    <property type="entry name" value="Carboxypeptidase-like, regulatory domain"/>
    <property type="match status" value="4"/>
</dbReference>
<evidence type="ECO:0000256" key="2">
    <source>
        <dbReference type="ARBA" id="ARBA00022670"/>
    </source>
</evidence>